<evidence type="ECO:0000256" key="1">
    <source>
        <dbReference type="SAM" id="MobiDB-lite"/>
    </source>
</evidence>
<proteinExistence type="predicted"/>
<feature type="region of interest" description="Disordered" evidence="1">
    <location>
        <begin position="268"/>
        <end position="323"/>
    </location>
</feature>
<reference evidence="2 3" key="1">
    <citation type="journal article" date="2022" name="G3 (Bethesda)">
        <title>Enemy or ally: a genomic approach to elucidate the lifestyle of Phyllosticta citrichinaensis.</title>
        <authorList>
            <person name="Buijs V.A."/>
            <person name="Groenewald J.Z."/>
            <person name="Haridas S."/>
            <person name="LaButti K.M."/>
            <person name="Lipzen A."/>
            <person name="Martin F.M."/>
            <person name="Barry K."/>
            <person name="Grigoriev I.V."/>
            <person name="Crous P.W."/>
            <person name="Seidl M.F."/>
        </authorList>
    </citation>
    <scope>NUCLEOTIDE SEQUENCE [LARGE SCALE GENOMIC DNA]</scope>
    <source>
        <strain evidence="2 3">CBS 129764</strain>
    </source>
</reference>
<name>A0ABR1XL35_9PEZI</name>
<gene>
    <name evidence="2" type="ORF">IWX90DRAFT_302414</name>
</gene>
<accession>A0ABR1XL35</accession>
<feature type="region of interest" description="Disordered" evidence="1">
    <location>
        <begin position="131"/>
        <end position="202"/>
    </location>
</feature>
<feature type="region of interest" description="Disordered" evidence="1">
    <location>
        <begin position="460"/>
        <end position="482"/>
    </location>
</feature>
<sequence length="482" mass="53807">MPPATLLSLPREIRDQILDLCLTTAVPPPTPTQKYTKQPIPPSIFITSSAQKKWQPIFNFPLPPQTNGGGLLLTCRQIGAETHDALERLHVHGKLRYVMRLRIEEEEGDATGERERYWVDWVVLPTRTWPQDSRHAKPATGKGKESLQPQQDELRQPVDLVVQVERTMREKPTPEDENQDRQQGSLSPSSGQDQQHHHDDQEPPQYLSALFRRYHFLCRPELRPPLPSPTPVVRSLLRVAEHGVLLLHWTLGDMVARAVTEGPCCFSKGPPLSPPPPSCSTSTEKPWLRPVPPTASSSTKTIPPTPPTPPAPSSSSGPKAPYNPHPLPFTLTLSCTGTQTQPLSKPLLEFLPFYLHSAKLSYSPFRSLVARGLLRRFDISTSSTTTALEAGDYCREYDSAAAAASAASWTRPQSQARCPVPARCCCAPGNGPGQEQGQEEICEKEAHLHWVCDAVRRAEEAESERERQRREVQAARDYDDDW</sequence>
<protein>
    <submittedName>
        <fullName evidence="2">Uncharacterized protein</fullName>
    </submittedName>
</protein>
<keyword evidence="3" id="KW-1185">Reference proteome</keyword>
<dbReference type="EMBL" id="JBBWUH010000008">
    <property type="protein sequence ID" value="KAK8159510.1"/>
    <property type="molecule type" value="Genomic_DNA"/>
</dbReference>
<organism evidence="2 3">
    <name type="scientific">Phyllosticta citrichinensis</name>
    <dbReference type="NCBI Taxonomy" id="1130410"/>
    <lineage>
        <taxon>Eukaryota</taxon>
        <taxon>Fungi</taxon>
        <taxon>Dikarya</taxon>
        <taxon>Ascomycota</taxon>
        <taxon>Pezizomycotina</taxon>
        <taxon>Dothideomycetes</taxon>
        <taxon>Dothideomycetes incertae sedis</taxon>
        <taxon>Botryosphaeriales</taxon>
        <taxon>Phyllostictaceae</taxon>
        <taxon>Phyllosticta</taxon>
    </lineage>
</organism>
<evidence type="ECO:0000313" key="3">
    <source>
        <dbReference type="Proteomes" id="UP001456524"/>
    </source>
</evidence>
<evidence type="ECO:0000313" key="2">
    <source>
        <dbReference type="EMBL" id="KAK8159510.1"/>
    </source>
</evidence>
<dbReference type="Proteomes" id="UP001456524">
    <property type="component" value="Unassembled WGS sequence"/>
</dbReference>
<feature type="compositionally biased region" description="Pro residues" evidence="1">
    <location>
        <begin position="303"/>
        <end position="312"/>
    </location>
</feature>
<comment type="caution">
    <text evidence="2">The sequence shown here is derived from an EMBL/GenBank/DDBJ whole genome shotgun (WGS) entry which is preliminary data.</text>
</comment>